<dbReference type="GO" id="GO:0016747">
    <property type="term" value="F:acyltransferase activity, transferring groups other than amino-acyl groups"/>
    <property type="evidence" value="ECO:0007669"/>
    <property type="project" value="InterPro"/>
</dbReference>
<evidence type="ECO:0000256" key="1">
    <source>
        <dbReference type="ARBA" id="ARBA00022679"/>
    </source>
</evidence>
<evidence type="ECO:0000259" key="3">
    <source>
        <dbReference type="PROSITE" id="PS51186"/>
    </source>
</evidence>
<dbReference type="Proteomes" id="UP000290408">
    <property type="component" value="Chromosome"/>
</dbReference>
<keyword evidence="1 4" id="KW-0808">Transferase</keyword>
<dbReference type="STRING" id="1216970.GCA_001570985_00986"/>
<proteinExistence type="predicted"/>
<dbReference type="KEGG" id="jli:EXU32_04335"/>
<dbReference type="EMBL" id="CP036164">
    <property type="protein sequence ID" value="QBF45560.1"/>
    <property type="molecule type" value="Genomic_DNA"/>
</dbReference>
<dbReference type="Pfam" id="PF00583">
    <property type="entry name" value="Acetyltransf_1"/>
    <property type="match status" value="1"/>
</dbReference>
<evidence type="ECO:0000256" key="2">
    <source>
        <dbReference type="ARBA" id="ARBA00023315"/>
    </source>
</evidence>
<name>A0A4P6MVH2_9MICO</name>
<dbReference type="OrthoDB" id="5243635at2"/>
<protein>
    <submittedName>
        <fullName evidence="4">GNAT family N-acetyltransferase</fullName>
    </submittedName>
</protein>
<dbReference type="RefSeq" id="WP_130628797.1">
    <property type="nucleotide sequence ID" value="NZ_CP036164.1"/>
</dbReference>
<accession>A0A4P6MVH2</accession>
<dbReference type="Gene3D" id="3.40.630.30">
    <property type="match status" value="1"/>
</dbReference>
<dbReference type="PANTHER" id="PTHR43877">
    <property type="entry name" value="AMINOALKYLPHOSPHONATE N-ACETYLTRANSFERASE-RELATED-RELATED"/>
    <property type="match status" value="1"/>
</dbReference>
<dbReference type="InterPro" id="IPR016181">
    <property type="entry name" value="Acyl_CoA_acyltransferase"/>
</dbReference>
<dbReference type="InterPro" id="IPR000182">
    <property type="entry name" value="GNAT_dom"/>
</dbReference>
<dbReference type="PANTHER" id="PTHR43877:SF1">
    <property type="entry name" value="ACETYLTRANSFERASE"/>
    <property type="match status" value="1"/>
</dbReference>
<dbReference type="InterPro" id="IPR050832">
    <property type="entry name" value="Bact_Acetyltransf"/>
</dbReference>
<keyword evidence="2" id="KW-0012">Acyltransferase</keyword>
<organism evidence="4 5">
    <name type="scientific">Janibacter limosus</name>
    <dbReference type="NCBI Taxonomy" id="53458"/>
    <lineage>
        <taxon>Bacteria</taxon>
        <taxon>Bacillati</taxon>
        <taxon>Actinomycetota</taxon>
        <taxon>Actinomycetes</taxon>
        <taxon>Micrococcales</taxon>
        <taxon>Intrasporangiaceae</taxon>
        <taxon>Janibacter</taxon>
    </lineage>
</organism>
<evidence type="ECO:0000313" key="5">
    <source>
        <dbReference type="Proteomes" id="UP000290408"/>
    </source>
</evidence>
<dbReference type="PROSITE" id="PS51186">
    <property type="entry name" value="GNAT"/>
    <property type="match status" value="1"/>
</dbReference>
<keyword evidence="5" id="KW-1185">Reference proteome</keyword>
<dbReference type="SUPFAM" id="SSF55729">
    <property type="entry name" value="Acyl-CoA N-acyltransferases (Nat)"/>
    <property type="match status" value="1"/>
</dbReference>
<gene>
    <name evidence="4" type="ORF">EXU32_04335</name>
</gene>
<dbReference type="AlphaFoldDB" id="A0A4P6MVH2"/>
<sequence>MTSADASVRSATVNDAPAVGQTQALVWQEAYDGIVPPQVHAAFDPQAFAAGWRDSLRTPPEGVHRLLVSCAGDAVVGFVAIGPSQDPDAGQTTGEITALGVHPMHRRQGHGSRLVNAAVDILREAGAEHVAIWCLVEHESLRAFLTGSGLTPDGAFRDRVISPEEDTAREVRLVATLVEEPGDD</sequence>
<evidence type="ECO:0000313" key="4">
    <source>
        <dbReference type="EMBL" id="QBF45560.1"/>
    </source>
</evidence>
<dbReference type="CDD" id="cd04301">
    <property type="entry name" value="NAT_SF"/>
    <property type="match status" value="1"/>
</dbReference>
<feature type="domain" description="N-acetyltransferase" evidence="3">
    <location>
        <begin position="6"/>
        <end position="178"/>
    </location>
</feature>
<reference evidence="4 5" key="1">
    <citation type="submission" date="2019-02" db="EMBL/GenBank/DDBJ databases">
        <title>Genomic data mining of an Antarctic deep-sea actinobacterium, Janibacterlimosus P3-3-X1.</title>
        <authorList>
            <person name="Liao L."/>
            <person name="Chen B."/>
        </authorList>
    </citation>
    <scope>NUCLEOTIDE SEQUENCE [LARGE SCALE GENOMIC DNA]</scope>
    <source>
        <strain evidence="4 5">P3-3-X1</strain>
    </source>
</reference>